<feature type="binding site" evidence="4">
    <location>
        <position position="117"/>
    </location>
    <ligand>
        <name>iron-sulfur cluster</name>
        <dbReference type="ChEBI" id="CHEBI:30408"/>
    </ligand>
</feature>
<dbReference type="PANTHER" id="PTHR43011:SF1">
    <property type="entry name" value="IRON-SULFUR CLUSTER ASSEMBLY 2 HOMOLOG, MITOCHONDRIAL"/>
    <property type="match status" value="1"/>
</dbReference>
<dbReference type="NCBIfam" id="TIGR00049">
    <property type="entry name" value="iron-sulfur cluster assembly accessory protein"/>
    <property type="match status" value="1"/>
</dbReference>
<reference evidence="6" key="2">
    <citation type="submission" date="2020-09" db="EMBL/GenBank/DDBJ databases">
        <authorList>
            <person name="Sun Q."/>
            <person name="Kim S."/>
        </authorList>
    </citation>
    <scope>NUCLEOTIDE SEQUENCE</scope>
    <source>
        <strain evidence="6">KCTC 23430</strain>
    </source>
</reference>
<dbReference type="InterPro" id="IPR023063">
    <property type="entry name" value="ErpA_proteobact"/>
</dbReference>
<evidence type="ECO:0000256" key="4">
    <source>
        <dbReference type="HAMAP-Rule" id="MF_01380"/>
    </source>
</evidence>
<protein>
    <recommendedName>
        <fullName evidence="4">Iron-sulfur cluster insertion protein ErpA</fullName>
    </recommendedName>
</protein>
<comment type="cofactor">
    <cofactor evidence="4">
        <name>iron-sulfur cluster</name>
        <dbReference type="ChEBI" id="CHEBI:30408"/>
    </cofactor>
    <text evidence="4">Binds 1 iron-sulfur cluster per subunit.</text>
</comment>
<gene>
    <name evidence="4 6" type="primary">erpA</name>
    <name evidence="6" type="ORF">GCM10007053_17710</name>
</gene>
<dbReference type="Proteomes" id="UP000644693">
    <property type="component" value="Unassembled WGS sequence"/>
</dbReference>
<evidence type="ECO:0000256" key="3">
    <source>
        <dbReference type="ARBA" id="ARBA00023014"/>
    </source>
</evidence>
<accession>A0A918XJ91</accession>
<dbReference type="PROSITE" id="PS01152">
    <property type="entry name" value="HESB"/>
    <property type="match status" value="1"/>
</dbReference>
<name>A0A918XJ91_9GAMM</name>
<dbReference type="AlphaFoldDB" id="A0A918XJ91"/>
<dbReference type="EMBL" id="BMYM01000002">
    <property type="protein sequence ID" value="GHD33387.1"/>
    <property type="molecule type" value="Genomic_DNA"/>
</dbReference>
<proteinExistence type="inferred from homology"/>
<keyword evidence="1 4" id="KW-0479">Metal-binding</keyword>
<evidence type="ECO:0000313" key="6">
    <source>
        <dbReference type="EMBL" id="GHD33387.1"/>
    </source>
</evidence>
<keyword evidence="2 4" id="KW-0408">Iron</keyword>
<feature type="binding site" evidence="4">
    <location>
        <position position="51"/>
    </location>
    <ligand>
        <name>iron-sulfur cluster</name>
        <dbReference type="ChEBI" id="CHEBI:30408"/>
    </ligand>
</feature>
<evidence type="ECO:0000313" key="7">
    <source>
        <dbReference type="Proteomes" id="UP000644693"/>
    </source>
</evidence>
<comment type="subunit">
    <text evidence="4">Homodimer.</text>
</comment>
<keyword evidence="7" id="KW-1185">Reference proteome</keyword>
<dbReference type="GO" id="GO:0005829">
    <property type="term" value="C:cytosol"/>
    <property type="evidence" value="ECO:0007669"/>
    <property type="project" value="TreeGrafter"/>
</dbReference>
<dbReference type="GO" id="GO:0051539">
    <property type="term" value="F:4 iron, 4 sulfur cluster binding"/>
    <property type="evidence" value="ECO:0007669"/>
    <property type="project" value="TreeGrafter"/>
</dbReference>
<dbReference type="Pfam" id="PF01521">
    <property type="entry name" value="Fe-S_biosyn"/>
    <property type="match status" value="1"/>
</dbReference>
<organism evidence="6 7">
    <name type="scientific">Parahalioglobus pacificus</name>
    <dbReference type="NCBI Taxonomy" id="930806"/>
    <lineage>
        <taxon>Bacteria</taxon>
        <taxon>Pseudomonadati</taxon>
        <taxon>Pseudomonadota</taxon>
        <taxon>Gammaproteobacteria</taxon>
        <taxon>Cellvibrionales</taxon>
        <taxon>Halieaceae</taxon>
        <taxon>Parahalioglobus</taxon>
    </lineage>
</organism>
<dbReference type="GO" id="GO:0051537">
    <property type="term" value="F:2 iron, 2 sulfur cluster binding"/>
    <property type="evidence" value="ECO:0007669"/>
    <property type="project" value="UniProtKB-ARBA"/>
</dbReference>
<evidence type="ECO:0000259" key="5">
    <source>
        <dbReference type="Pfam" id="PF01521"/>
    </source>
</evidence>
<comment type="function">
    <text evidence="4">Required for insertion of 4Fe-4S clusters for at least IspG.</text>
</comment>
<feature type="binding site" evidence="4">
    <location>
        <position position="115"/>
    </location>
    <ligand>
        <name>iron-sulfur cluster</name>
        <dbReference type="ChEBI" id="CHEBI:30408"/>
    </ligand>
</feature>
<dbReference type="Gene3D" id="2.60.300.12">
    <property type="entry name" value="HesB-like domain"/>
    <property type="match status" value="1"/>
</dbReference>
<evidence type="ECO:0000256" key="1">
    <source>
        <dbReference type="ARBA" id="ARBA00022723"/>
    </source>
</evidence>
<dbReference type="NCBIfam" id="NF010147">
    <property type="entry name" value="PRK13623.1"/>
    <property type="match status" value="1"/>
</dbReference>
<evidence type="ECO:0000256" key="2">
    <source>
        <dbReference type="ARBA" id="ARBA00023004"/>
    </source>
</evidence>
<dbReference type="GO" id="GO:0016226">
    <property type="term" value="P:iron-sulfur cluster assembly"/>
    <property type="evidence" value="ECO:0007669"/>
    <property type="project" value="UniProtKB-UniRule"/>
</dbReference>
<comment type="similarity">
    <text evidence="4">Belongs to the HesB/IscA family.</text>
</comment>
<dbReference type="InterPro" id="IPR017870">
    <property type="entry name" value="FeS_cluster_insertion_CS"/>
</dbReference>
<feature type="domain" description="Core" evidence="5">
    <location>
        <begin position="18"/>
        <end position="118"/>
    </location>
</feature>
<keyword evidence="3 4" id="KW-0411">Iron-sulfur</keyword>
<dbReference type="HAMAP" id="MF_01380">
    <property type="entry name" value="Fe_S_insert_ErpA"/>
    <property type="match status" value="1"/>
</dbReference>
<dbReference type="SUPFAM" id="SSF89360">
    <property type="entry name" value="HesB-like domain"/>
    <property type="match status" value="1"/>
</dbReference>
<dbReference type="PANTHER" id="PTHR43011">
    <property type="entry name" value="IRON-SULFUR CLUSTER ASSEMBLY 2 HOMOLOG, MITOCHONDRIAL"/>
    <property type="match status" value="1"/>
</dbReference>
<dbReference type="InterPro" id="IPR016092">
    <property type="entry name" value="ATAP"/>
</dbReference>
<dbReference type="InterPro" id="IPR000361">
    <property type="entry name" value="ATAP_core_dom"/>
</dbReference>
<reference evidence="6" key="1">
    <citation type="journal article" date="2014" name="Int. J. Syst. Evol. Microbiol.">
        <title>Complete genome sequence of Corynebacterium casei LMG S-19264T (=DSM 44701T), isolated from a smear-ripened cheese.</title>
        <authorList>
            <consortium name="US DOE Joint Genome Institute (JGI-PGF)"/>
            <person name="Walter F."/>
            <person name="Albersmeier A."/>
            <person name="Kalinowski J."/>
            <person name="Ruckert C."/>
        </authorList>
    </citation>
    <scope>NUCLEOTIDE SEQUENCE</scope>
    <source>
        <strain evidence="6">KCTC 23430</strain>
    </source>
</reference>
<comment type="caution">
    <text evidence="6">The sequence shown here is derived from an EMBL/GenBank/DDBJ whole genome shotgun (WGS) entry which is preliminary data.</text>
</comment>
<sequence>MLAPTTMAVAESFDPTGINLTARAIDKVRELVSEEENADLKLRVYITGGGCSGFQYGFTFEEDAADDDTAIQKGGVTVVVDPMSYQYLVGSEVDYTEGLEGSRFIVNNPNATTTCGCGASFSI</sequence>
<dbReference type="GO" id="GO:0005506">
    <property type="term" value="F:iron ion binding"/>
    <property type="evidence" value="ECO:0007669"/>
    <property type="project" value="UniProtKB-UniRule"/>
</dbReference>
<dbReference type="InterPro" id="IPR035903">
    <property type="entry name" value="HesB-like_dom_sf"/>
</dbReference>
<dbReference type="FunFam" id="2.60.300.12:FF:000002">
    <property type="entry name" value="Iron-sulfur cluster insertion protein ErpA"/>
    <property type="match status" value="1"/>
</dbReference>